<evidence type="ECO:0000313" key="3">
    <source>
        <dbReference type="Proteomes" id="UP000517916"/>
    </source>
</evidence>
<proteinExistence type="predicted"/>
<dbReference type="InterPro" id="IPR027417">
    <property type="entry name" value="P-loop_NTPase"/>
</dbReference>
<dbReference type="SMART" id="SM00028">
    <property type="entry name" value="TPR"/>
    <property type="match status" value="5"/>
</dbReference>
<dbReference type="Pfam" id="PF00931">
    <property type="entry name" value="NB-ARC"/>
    <property type="match status" value="1"/>
</dbReference>
<protein>
    <submittedName>
        <fullName evidence="2">Tetratricopeptide (TPR) repeat protein</fullName>
    </submittedName>
</protein>
<dbReference type="PANTHER" id="PTHR47691">
    <property type="entry name" value="REGULATOR-RELATED"/>
    <property type="match status" value="1"/>
</dbReference>
<dbReference type="RefSeq" id="WP_182838313.1">
    <property type="nucleotide sequence ID" value="NZ_BAAABQ010000057.1"/>
</dbReference>
<accession>A0ABR6BKG2</accession>
<keyword evidence="3" id="KW-1185">Reference proteome</keyword>
<dbReference type="PANTHER" id="PTHR47691:SF3">
    <property type="entry name" value="HTH-TYPE TRANSCRIPTIONAL REGULATOR RV0890C-RELATED"/>
    <property type="match status" value="1"/>
</dbReference>
<organism evidence="2 3">
    <name type="scientific">Kutzneria viridogrisea</name>
    <dbReference type="NCBI Taxonomy" id="47990"/>
    <lineage>
        <taxon>Bacteria</taxon>
        <taxon>Bacillati</taxon>
        <taxon>Actinomycetota</taxon>
        <taxon>Actinomycetes</taxon>
        <taxon>Pseudonocardiales</taxon>
        <taxon>Pseudonocardiaceae</taxon>
        <taxon>Kutzneria</taxon>
    </lineage>
</organism>
<dbReference type="InterPro" id="IPR011990">
    <property type="entry name" value="TPR-like_helical_dom_sf"/>
</dbReference>
<dbReference type="SUPFAM" id="SSF48452">
    <property type="entry name" value="TPR-like"/>
    <property type="match status" value="1"/>
</dbReference>
<name>A0ABR6BKG2_9PSEU</name>
<gene>
    <name evidence="2" type="ORF">BC739_004586</name>
</gene>
<sequence>MATRQARRRRSRAKPTEAVHNELGAHATGPVIQAGTINGDIRLHATPPAPRPRQLPPAPTWFTGRGKELLELNTAWCAVREFPIITIVGTGGIGKTSLALRWAHSNVDLFPDGQLYVDLRGQGAVEQPAAAVRVLLDALGADHRSMPTDFDALVGRYRSLVADRRMLIVFDNARDTAQVAALLPGTRTCAVLVTSRDRMEGLHSSFGAVRVALEELSTREAHELLVQRLGDGRVEADREALRELLDYCAGLPLALAVVAGRLATHTDFPLTVVAAELKEATTRLSALDTGDPSTTLTSLLSLSYKALSPDTAELFGFIGLIPTPDVGLGAARALTGLDTTAVRALMRELERASLVGEHLPGRWRMHDLIHLYAAQQARAHQSPELQHAALRRLADYYLHSAYAGDRMLDGNRVPIALDEPATGSRPEAFDDRDSALEWFIAEHRCAVGVQQVAAERGWHGTVWQLTWSLHTYRWRRGHFHDQVAGWSAAVSAAQSIGDTAAVATAHRLLGAACTRIGDLERSFEHLNHALELLDQAGDPVERAHAHRALARARERGGEHQQALAQALQARTLYREADSPGNEADALDLMCLYETKLGRYEEAREHCAAALALYRQRHDREGEATTLDSLGYLAQRTGRYRDALAHYEQAILLFDGTNPYHQANTLERLGEVHAELADPVEARLAWRRALELLDSGVREADAARVRDRLDALPQGVDTETPRGSQ</sequence>
<feature type="domain" description="NB-ARC" evidence="1">
    <location>
        <begin position="81"/>
        <end position="227"/>
    </location>
</feature>
<evidence type="ECO:0000259" key="1">
    <source>
        <dbReference type="Pfam" id="PF00931"/>
    </source>
</evidence>
<dbReference type="Gene3D" id="3.40.50.300">
    <property type="entry name" value="P-loop containing nucleotide triphosphate hydrolases"/>
    <property type="match status" value="1"/>
</dbReference>
<dbReference type="Proteomes" id="UP000517916">
    <property type="component" value="Unassembled WGS sequence"/>
</dbReference>
<dbReference type="EMBL" id="JACJID010000003">
    <property type="protein sequence ID" value="MBA8927380.1"/>
    <property type="molecule type" value="Genomic_DNA"/>
</dbReference>
<dbReference type="Pfam" id="PF13424">
    <property type="entry name" value="TPR_12"/>
    <property type="match status" value="2"/>
</dbReference>
<dbReference type="InterPro" id="IPR019734">
    <property type="entry name" value="TPR_rpt"/>
</dbReference>
<dbReference type="Gene3D" id="1.25.40.10">
    <property type="entry name" value="Tetratricopeptide repeat domain"/>
    <property type="match status" value="2"/>
</dbReference>
<reference evidence="2 3" key="1">
    <citation type="submission" date="2020-08" db="EMBL/GenBank/DDBJ databases">
        <title>Genomic Encyclopedia of Archaeal and Bacterial Type Strains, Phase II (KMG-II): from individual species to whole genera.</title>
        <authorList>
            <person name="Goeker M."/>
        </authorList>
    </citation>
    <scope>NUCLEOTIDE SEQUENCE [LARGE SCALE GENOMIC DNA]</scope>
    <source>
        <strain evidence="2 3">DSM 43850</strain>
    </source>
</reference>
<comment type="caution">
    <text evidence="2">The sequence shown here is derived from an EMBL/GenBank/DDBJ whole genome shotgun (WGS) entry which is preliminary data.</text>
</comment>
<evidence type="ECO:0000313" key="2">
    <source>
        <dbReference type="EMBL" id="MBA8927380.1"/>
    </source>
</evidence>
<dbReference type="SUPFAM" id="SSF52540">
    <property type="entry name" value="P-loop containing nucleoside triphosphate hydrolases"/>
    <property type="match status" value="1"/>
</dbReference>
<dbReference type="PRINTS" id="PR00364">
    <property type="entry name" value="DISEASERSIST"/>
</dbReference>
<dbReference type="InterPro" id="IPR002182">
    <property type="entry name" value="NB-ARC"/>
</dbReference>